<dbReference type="GO" id="GO:0008270">
    <property type="term" value="F:zinc ion binding"/>
    <property type="evidence" value="ECO:0007669"/>
    <property type="project" value="InterPro"/>
</dbReference>
<protein>
    <submittedName>
        <fullName evidence="2">Zf-CCHC domain-containing protein/gag_pre-integrs domain-containing protein</fullName>
    </submittedName>
</protein>
<gene>
    <name evidence="2" type="ORF">CFOL_v3_29412</name>
</gene>
<feature type="domain" description="CCHC-type" evidence="1">
    <location>
        <begin position="106"/>
        <end position="122"/>
    </location>
</feature>
<comment type="caution">
    <text evidence="2">The sequence shown here is derived from an EMBL/GenBank/DDBJ whole genome shotgun (WGS) entry which is preliminary data.</text>
</comment>
<dbReference type="Pfam" id="PF00098">
    <property type="entry name" value="zf-CCHC"/>
    <property type="match status" value="1"/>
</dbReference>
<evidence type="ECO:0000313" key="2">
    <source>
        <dbReference type="EMBL" id="GAV85978.1"/>
    </source>
</evidence>
<reference evidence="3" key="1">
    <citation type="submission" date="2016-04" db="EMBL/GenBank/DDBJ databases">
        <title>Cephalotus genome sequencing.</title>
        <authorList>
            <person name="Fukushima K."/>
            <person name="Hasebe M."/>
            <person name="Fang X."/>
        </authorList>
    </citation>
    <scope>NUCLEOTIDE SEQUENCE [LARGE SCALE GENOMIC DNA]</scope>
    <source>
        <strain evidence="3">cv. St1</strain>
    </source>
</reference>
<accession>A0A1Q3D0Z7</accession>
<dbReference type="EMBL" id="BDDD01003761">
    <property type="protein sequence ID" value="GAV85978.1"/>
    <property type="molecule type" value="Genomic_DNA"/>
</dbReference>
<dbReference type="SMART" id="SM00343">
    <property type="entry name" value="ZnF_C2HC"/>
    <property type="match status" value="2"/>
</dbReference>
<feature type="domain" description="CCHC-type" evidence="1">
    <location>
        <begin position="124"/>
        <end position="140"/>
    </location>
</feature>
<dbReference type="OrthoDB" id="1706811at2759"/>
<evidence type="ECO:0000259" key="1">
    <source>
        <dbReference type="SMART" id="SM00343"/>
    </source>
</evidence>
<dbReference type="PANTHER" id="PTHR34222">
    <property type="entry name" value="GAG_PRE-INTEGRS DOMAIN-CONTAINING PROTEIN"/>
    <property type="match status" value="1"/>
</dbReference>
<proteinExistence type="predicted"/>
<keyword evidence="3" id="KW-1185">Reference proteome</keyword>
<dbReference type="InterPro" id="IPR054722">
    <property type="entry name" value="PolX-like_BBD"/>
</dbReference>
<dbReference type="Gene3D" id="4.10.60.10">
    <property type="entry name" value="Zinc finger, CCHC-type"/>
    <property type="match status" value="1"/>
</dbReference>
<dbReference type="Proteomes" id="UP000187406">
    <property type="component" value="Unassembled WGS sequence"/>
</dbReference>
<sequence length="412" mass="46135">MNLWLEYNSLVYDDVPITALSIVQALQEQNMRDQFLMKLRSDYELLHSNLMNRVPSPSLDVYFSELILEEQRRYSQTVLDQHHLPTGATEVAFAAKGKLGNPRTIQCYSCKEYEHIAKDCTKQFCNYCKKEGHIITNCHHRPQNRNNAKAYHAIATESVPTEGSTPLTYIVPTSFSSALTPKSIQQMIVQALTSMGFFGKISFNSRTWYLDYGASNHMTRTLNNLSSSTPYSGPLKICTTDGTKLPINVVGNINLCSISFKDVFFVPRLSTNLLSIGQIVEHDYLVLFSPTGYIIQDLTTGKMIGRGRKSGKLFPIHLDNTTPASADAFGSIPSALSVFHPCNKSELWTLWHHRLGYPHSNKLLTMFNSGLLPTKVYVSNKDVLNVCSNCCMAQSKTLPVSNSTHVSPSLFN</sequence>
<name>A0A1Q3D0Z7_CEPFO</name>
<dbReference type="AlphaFoldDB" id="A0A1Q3D0Z7"/>
<dbReference type="Pfam" id="PF22936">
    <property type="entry name" value="Pol_BBD"/>
    <property type="match status" value="1"/>
</dbReference>
<dbReference type="SUPFAM" id="SSF57756">
    <property type="entry name" value="Retrovirus zinc finger-like domains"/>
    <property type="match status" value="1"/>
</dbReference>
<dbReference type="InParanoid" id="A0A1Q3D0Z7"/>
<dbReference type="PANTHER" id="PTHR34222:SF100">
    <property type="entry name" value="CCHC-TYPE DOMAIN-CONTAINING PROTEIN"/>
    <property type="match status" value="1"/>
</dbReference>
<evidence type="ECO:0000313" key="3">
    <source>
        <dbReference type="Proteomes" id="UP000187406"/>
    </source>
</evidence>
<dbReference type="InterPro" id="IPR036875">
    <property type="entry name" value="Znf_CCHC_sf"/>
</dbReference>
<organism evidence="2 3">
    <name type="scientific">Cephalotus follicularis</name>
    <name type="common">Albany pitcher plant</name>
    <dbReference type="NCBI Taxonomy" id="3775"/>
    <lineage>
        <taxon>Eukaryota</taxon>
        <taxon>Viridiplantae</taxon>
        <taxon>Streptophyta</taxon>
        <taxon>Embryophyta</taxon>
        <taxon>Tracheophyta</taxon>
        <taxon>Spermatophyta</taxon>
        <taxon>Magnoliopsida</taxon>
        <taxon>eudicotyledons</taxon>
        <taxon>Gunneridae</taxon>
        <taxon>Pentapetalae</taxon>
        <taxon>rosids</taxon>
        <taxon>fabids</taxon>
        <taxon>Oxalidales</taxon>
        <taxon>Cephalotaceae</taxon>
        <taxon>Cephalotus</taxon>
    </lineage>
</organism>
<dbReference type="GO" id="GO:0003676">
    <property type="term" value="F:nucleic acid binding"/>
    <property type="evidence" value="ECO:0007669"/>
    <property type="project" value="InterPro"/>
</dbReference>
<dbReference type="InterPro" id="IPR001878">
    <property type="entry name" value="Znf_CCHC"/>
</dbReference>